<evidence type="ECO:0000259" key="1">
    <source>
        <dbReference type="PROSITE" id="PS50943"/>
    </source>
</evidence>
<evidence type="ECO:0000313" key="3">
    <source>
        <dbReference type="Proteomes" id="UP000295558"/>
    </source>
</evidence>
<sequence>MIKSRLAVLLAERNIKVGQASEDTGIARNTITSLTTDSSAGVQFDTINKLCKYLKCTPADFFEYAPIDIQTNLNIETLSLEDEDSKNGKLKLELSGLVTYSVDFGDRLVTYYSSASIGSHEYDDYESELVAINRALPKNKQVDYLIDIYFDGQGDKREFDNVVLDKLTIGFQNKFFEDLKNTVIDKLSEAITEVASLTGAQHLLDREIKFCFVTDYNQMYSSLKFKFA</sequence>
<keyword evidence="3" id="KW-1185">Reference proteome</keyword>
<dbReference type="RefSeq" id="WP_133619594.1">
    <property type="nucleotide sequence ID" value="NZ_JAASUO010000001.1"/>
</dbReference>
<dbReference type="SMART" id="SM00530">
    <property type="entry name" value="HTH_XRE"/>
    <property type="match status" value="1"/>
</dbReference>
<dbReference type="PANTHER" id="PTHR37301">
    <property type="entry name" value="DNA-BINDING PROTEIN-RELATED"/>
    <property type="match status" value="1"/>
</dbReference>
<proteinExistence type="predicted"/>
<dbReference type="Proteomes" id="UP000295558">
    <property type="component" value="Unassembled WGS sequence"/>
</dbReference>
<gene>
    <name evidence="2" type="ORF">DFP96_10158</name>
</gene>
<organism evidence="2 3">
    <name type="scientific">Listeria rocourtiae</name>
    <dbReference type="NCBI Taxonomy" id="647910"/>
    <lineage>
        <taxon>Bacteria</taxon>
        <taxon>Bacillati</taxon>
        <taxon>Bacillota</taxon>
        <taxon>Bacilli</taxon>
        <taxon>Bacillales</taxon>
        <taxon>Listeriaceae</taxon>
        <taxon>Listeria</taxon>
    </lineage>
</organism>
<dbReference type="GO" id="GO:0003677">
    <property type="term" value="F:DNA binding"/>
    <property type="evidence" value="ECO:0007669"/>
    <property type="project" value="UniProtKB-KW"/>
</dbReference>
<dbReference type="PANTHER" id="PTHR37301:SF1">
    <property type="entry name" value="DNA-BINDING PROTEIN"/>
    <property type="match status" value="1"/>
</dbReference>
<name>A0A4R6ZR58_9LIST</name>
<keyword evidence="2" id="KW-0238">DNA-binding</keyword>
<dbReference type="AlphaFoldDB" id="A0A4R6ZR58"/>
<dbReference type="InterPro" id="IPR001387">
    <property type="entry name" value="Cro/C1-type_HTH"/>
</dbReference>
<dbReference type="OrthoDB" id="2899891at2"/>
<dbReference type="InterPro" id="IPR010982">
    <property type="entry name" value="Lambda_DNA-bd_dom_sf"/>
</dbReference>
<dbReference type="SUPFAM" id="SSF47413">
    <property type="entry name" value="lambda repressor-like DNA-binding domains"/>
    <property type="match status" value="1"/>
</dbReference>
<dbReference type="Gene3D" id="1.10.260.40">
    <property type="entry name" value="lambda repressor-like DNA-binding domains"/>
    <property type="match status" value="1"/>
</dbReference>
<dbReference type="EMBL" id="SNZK01000001">
    <property type="protein sequence ID" value="TDR55130.1"/>
    <property type="molecule type" value="Genomic_DNA"/>
</dbReference>
<accession>A0A4R6ZR58</accession>
<evidence type="ECO:0000313" key="2">
    <source>
        <dbReference type="EMBL" id="TDR55130.1"/>
    </source>
</evidence>
<reference evidence="2 3" key="1">
    <citation type="submission" date="2019-03" db="EMBL/GenBank/DDBJ databases">
        <title>Genomic Encyclopedia of Type Strains, Phase III (KMG-III): the genomes of soil and plant-associated and newly described type strains.</title>
        <authorList>
            <person name="Whitman W."/>
        </authorList>
    </citation>
    <scope>NUCLEOTIDE SEQUENCE [LARGE SCALE GENOMIC DNA]</scope>
    <source>
        <strain evidence="2 3">CECT 7972</strain>
    </source>
</reference>
<dbReference type="PROSITE" id="PS50943">
    <property type="entry name" value="HTH_CROC1"/>
    <property type="match status" value="1"/>
</dbReference>
<dbReference type="STRING" id="1265846.PROCOU_13838"/>
<protein>
    <submittedName>
        <fullName evidence="2">DNA-binding Xre family transcriptional regulator</fullName>
    </submittedName>
</protein>
<dbReference type="Pfam" id="PF13443">
    <property type="entry name" value="HTH_26"/>
    <property type="match status" value="1"/>
</dbReference>
<comment type="caution">
    <text evidence="2">The sequence shown here is derived from an EMBL/GenBank/DDBJ whole genome shotgun (WGS) entry which is preliminary data.</text>
</comment>
<feature type="domain" description="HTH cro/C1-type" evidence="1">
    <location>
        <begin position="6"/>
        <end position="61"/>
    </location>
</feature>